<dbReference type="SMART" id="SM00698">
    <property type="entry name" value="MORN"/>
    <property type="match status" value="4"/>
</dbReference>
<dbReference type="GO" id="GO:0005930">
    <property type="term" value="C:axoneme"/>
    <property type="evidence" value="ECO:0007669"/>
    <property type="project" value="UniProtKB-SubCell"/>
</dbReference>
<evidence type="ECO:0000256" key="1">
    <source>
        <dbReference type="ARBA" id="ARBA00004230"/>
    </source>
</evidence>
<organism evidence="9 10">
    <name type="scientific">Trachymyrmex septentrionalis</name>
    <dbReference type="NCBI Taxonomy" id="34720"/>
    <lineage>
        <taxon>Eukaryota</taxon>
        <taxon>Metazoa</taxon>
        <taxon>Ecdysozoa</taxon>
        <taxon>Arthropoda</taxon>
        <taxon>Hexapoda</taxon>
        <taxon>Insecta</taxon>
        <taxon>Pterygota</taxon>
        <taxon>Neoptera</taxon>
        <taxon>Endopterygota</taxon>
        <taxon>Hymenoptera</taxon>
        <taxon>Apocrita</taxon>
        <taxon>Aculeata</taxon>
        <taxon>Formicoidea</taxon>
        <taxon>Formicidae</taxon>
        <taxon>Myrmicinae</taxon>
        <taxon>Trachymyrmex</taxon>
    </lineage>
</organism>
<keyword evidence="9" id="KW-0418">Kinase</keyword>
<dbReference type="GO" id="GO:0031514">
    <property type="term" value="C:motile cilium"/>
    <property type="evidence" value="ECO:0007669"/>
    <property type="project" value="UniProtKB-SubCell"/>
</dbReference>
<keyword evidence="7" id="KW-0206">Cytoskeleton</keyword>
<name>A0A195F197_9HYME</name>
<keyword evidence="5" id="KW-0282">Flagellum</keyword>
<gene>
    <name evidence="9" type="ORF">ALC56_11756</name>
</gene>
<sequence>MEHMIKELDMKSLQEEILRKCRKKTESLILPDETENDKEHKEKDLFEEDTASIETEKTTNDELPFEDILAEKRRKYTTKQEFIYSLYNSILPAFVTKWDGYFLRKEWFVKRFSQDDAETIERNEEIDDYNKNDDSFIEEQEEKNKIITVPSWKLSLPDEFADIKFYNNNSYCGRISKKMMEGEGTYTWHNGVQYKGQFEQNKIQGKGLLKWNNNCWYEGDFVDGLRHGKGILVDRVNNRIYVGQWYMGHMCGKRKNVIAT</sequence>
<dbReference type="Pfam" id="PF02493">
    <property type="entry name" value="MORN"/>
    <property type="match status" value="4"/>
</dbReference>
<evidence type="ECO:0000256" key="6">
    <source>
        <dbReference type="ARBA" id="ARBA00023069"/>
    </source>
</evidence>
<keyword evidence="4" id="KW-0677">Repeat</keyword>
<dbReference type="EMBL" id="KQ981880">
    <property type="protein sequence ID" value="KYN33942.1"/>
    <property type="molecule type" value="Genomic_DNA"/>
</dbReference>
<evidence type="ECO:0000256" key="8">
    <source>
        <dbReference type="ARBA" id="ARBA00023273"/>
    </source>
</evidence>
<keyword evidence="10" id="KW-1185">Reference proteome</keyword>
<keyword evidence="9" id="KW-0808">Transferase</keyword>
<evidence type="ECO:0000256" key="7">
    <source>
        <dbReference type="ARBA" id="ARBA00023212"/>
    </source>
</evidence>
<dbReference type="PANTHER" id="PTHR46613">
    <property type="entry name" value="RADIAL SPOKE HEAD 10 HOMOLOG B-RELATED"/>
    <property type="match status" value="1"/>
</dbReference>
<dbReference type="Gene3D" id="2.20.110.10">
    <property type="entry name" value="Histone H3 K4-specific methyltransferase SET7/9 N-terminal domain"/>
    <property type="match status" value="1"/>
</dbReference>
<keyword evidence="8" id="KW-0966">Cell projection</keyword>
<dbReference type="AlphaFoldDB" id="A0A195F197"/>
<evidence type="ECO:0000256" key="3">
    <source>
        <dbReference type="ARBA" id="ARBA00022490"/>
    </source>
</evidence>
<evidence type="ECO:0000256" key="2">
    <source>
        <dbReference type="ARBA" id="ARBA00004430"/>
    </source>
</evidence>
<dbReference type="Proteomes" id="UP000078541">
    <property type="component" value="Unassembled WGS sequence"/>
</dbReference>
<evidence type="ECO:0000313" key="9">
    <source>
        <dbReference type="EMBL" id="KYN33942.1"/>
    </source>
</evidence>
<protein>
    <submittedName>
        <fullName evidence="9">Phosphatidylinositol-4-phosphate 5-kinase 8</fullName>
    </submittedName>
</protein>
<dbReference type="PANTHER" id="PTHR46613:SF1">
    <property type="entry name" value="RADIAL SPOKE HEAD 10 HOMOLOG B-RELATED"/>
    <property type="match status" value="1"/>
</dbReference>
<keyword evidence="6" id="KW-0969">Cilium</keyword>
<evidence type="ECO:0000256" key="5">
    <source>
        <dbReference type="ARBA" id="ARBA00022846"/>
    </source>
</evidence>
<dbReference type="InterPro" id="IPR003409">
    <property type="entry name" value="MORN"/>
</dbReference>
<proteinExistence type="predicted"/>
<evidence type="ECO:0000313" key="10">
    <source>
        <dbReference type="Proteomes" id="UP000078541"/>
    </source>
</evidence>
<dbReference type="STRING" id="34720.A0A195F197"/>
<dbReference type="SUPFAM" id="SSF82185">
    <property type="entry name" value="Histone H3 K4-specific methyltransferase SET7/9 N-terminal domain"/>
    <property type="match status" value="1"/>
</dbReference>
<keyword evidence="3" id="KW-0963">Cytoplasm</keyword>
<comment type="subcellular location">
    <subcellularLocation>
        <location evidence="1">Cell projection</location>
        <location evidence="1">Cilium</location>
        <location evidence="1">Flagellum</location>
    </subcellularLocation>
    <subcellularLocation>
        <location evidence="2">Cytoplasm</location>
        <location evidence="2">Cytoskeleton</location>
        <location evidence="2">Cilium axoneme</location>
    </subcellularLocation>
</comment>
<reference evidence="9 10" key="1">
    <citation type="submission" date="2016-03" db="EMBL/GenBank/DDBJ databases">
        <title>Trachymyrmex septentrionalis WGS genome.</title>
        <authorList>
            <person name="Nygaard S."/>
            <person name="Hu H."/>
            <person name="Boomsma J."/>
            <person name="Zhang G."/>
        </authorList>
    </citation>
    <scope>NUCLEOTIDE SEQUENCE [LARGE SCALE GENOMIC DNA]</scope>
    <source>
        <strain evidence="9">Tsep2-gDNA-1</strain>
        <tissue evidence="9">Whole body</tissue>
    </source>
</reference>
<dbReference type="GO" id="GO:0016301">
    <property type="term" value="F:kinase activity"/>
    <property type="evidence" value="ECO:0007669"/>
    <property type="project" value="UniProtKB-KW"/>
</dbReference>
<evidence type="ECO:0000256" key="4">
    <source>
        <dbReference type="ARBA" id="ARBA00022737"/>
    </source>
</evidence>
<accession>A0A195F197</accession>